<accession>A0A392V7P4</accession>
<proteinExistence type="predicted"/>
<comment type="caution">
    <text evidence="2">The sequence shown here is derived from an EMBL/GenBank/DDBJ whole genome shotgun (WGS) entry which is preliminary data.</text>
</comment>
<protein>
    <submittedName>
        <fullName evidence="2">Uncharacterized protein</fullName>
    </submittedName>
</protein>
<feature type="chain" id="PRO_5017468865" evidence="1">
    <location>
        <begin position="18"/>
        <end position="62"/>
    </location>
</feature>
<sequence length="62" mass="6743">ACASVDFLLVVLICVESRGGLMLVTVLGCSRDALSVGGELKRQTHCLPLPRVQPTKRRHNDL</sequence>
<dbReference type="AlphaFoldDB" id="A0A392V7P4"/>
<feature type="signal peptide" evidence="1">
    <location>
        <begin position="1"/>
        <end position="17"/>
    </location>
</feature>
<organism evidence="2 3">
    <name type="scientific">Trifolium medium</name>
    <dbReference type="NCBI Taxonomy" id="97028"/>
    <lineage>
        <taxon>Eukaryota</taxon>
        <taxon>Viridiplantae</taxon>
        <taxon>Streptophyta</taxon>
        <taxon>Embryophyta</taxon>
        <taxon>Tracheophyta</taxon>
        <taxon>Spermatophyta</taxon>
        <taxon>Magnoliopsida</taxon>
        <taxon>eudicotyledons</taxon>
        <taxon>Gunneridae</taxon>
        <taxon>Pentapetalae</taxon>
        <taxon>rosids</taxon>
        <taxon>fabids</taxon>
        <taxon>Fabales</taxon>
        <taxon>Fabaceae</taxon>
        <taxon>Papilionoideae</taxon>
        <taxon>50 kb inversion clade</taxon>
        <taxon>NPAAA clade</taxon>
        <taxon>Hologalegina</taxon>
        <taxon>IRL clade</taxon>
        <taxon>Trifolieae</taxon>
        <taxon>Trifolium</taxon>
    </lineage>
</organism>
<evidence type="ECO:0000313" key="3">
    <source>
        <dbReference type="Proteomes" id="UP000265520"/>
    </source>
</evidence>
<evidence type="ECO:0000256" key="1">
    <source>
        <dbReference type="SAM" id="SignalP"/>
    </source>
</evidence>
<evidence type="ECO:0000313" key="2">
    <source>
        <dbReference type="EMBL" id="MCI83453.1"/>
    </source>
</evidence>
<reference evidence="2 3" key="1">
    <citation type="journal article" date="2018" name="Front. Plant Sci.">
        <title>Red Clover (Trifolium pratense) and Zigzag Clover (T. medium) - A Picture of Genomic Similarities and Differences.</title>
        <authorList>
            <person name="Dluhosova J."/>
            <person name="Istvanek J."/>
            <person name="Nedelnik J."/>
            <person name="Repkova J."/>
        </authorList>
    </citation>
    <scope>NUCLEOTIDE SEQUENCE [LARGE SCALE GENOMIC DNA]</scope>
    <source>
        <strain evidence="3">cv. 10/8</strain>
        <tissue evidence="2">Leaf</tissue>
    </source>
</reference>
<dbReference type="EMBL" id="LXQA011067551">
    <property type="protein sequence ID" value="MCI83453.1"/>
    <property type="molecule type" value="Genomic_DNA"/>
</dbReference>
<feature type="non-terminal residue" evidence="2">
    <location>
        <position position="1"/>
    </location>
</feature>
<name>A0A392V7P4_9FABA</name>
<keyword evidence="1" id="KW-0732">Signal</keyword>
<dbReference type="Proteomes" id="UP000265520">
    <property type="component" value="Unassembled WGS sequence"/>
</dbReference>
<keyword evidence="3" id="KW-1185">Reference proteome</keyword>